<dbReference type="InterPro" id="IPR052871">
    <property type="entry name" value="V-set/Ig_domain"/>
</dbReference>
<keyword evidence="1" id="KW-1133">Transmembrane helix</keyword>
<accession>A0A8K1DBX4</accession>
<keyword evidence="5" id="KW-1185">Reference proteome</keyword>
<sequence length="342" mass="36684">MAGHGASPLLLLLLGILPALLVAVRINGKGREVLYLAKGDSVKLGCPYVLEPEDNGPQGVGIEWIQIQPERPGPENVFLSYQDHHVNYGSGSGLQDRVAFVQTDPGQRDASIRLADLQESDTGTYQCRVKKNTVAVHEVIVTVQEKPAAPQCWSEGELIEGGSVLLRCFSRGGTAPLSYQWAKLADGYGGGRLPLGALQGRAPGDLLIRGLTLAHTGIYQCRVTNRVGYSVCQLNLSPGPRTGGRQAGIIVGSILGSLLLLSLLGLLIWALIARYQRKECQRACSDCRSSTDGTMPRPCCAHHSYSPHGISYMQCQHGESDERGAALLCNDGLRHQVACPAL</sequence>
<dbReference type="PROSITE" id="PS50835">
    <property type="entry name" value="IG_LIKE"/>
    <property type="match status" value="2"/>
</dbReference>
<dbReference type="InterPro" id="IPR036179">
    <property type="entry name" value="Ig-like_dom_sf"/>
</dbReference>
<dbReference type="EMBL" id="SWJQ01001417">
    <property type="protein sequence ID" value="TRZ08254.1"/>
    <property type="molecule type" value="Genomic_DNA"/>
</dbReference>
<evidence type="ECO:0000256" key="1">
    <source>
        <dbReference type="SAM" id="Phobius"/>
    </source>
</evidence>
<name>A0A8K1DBX4_9PASS</name>
<dbReference type="CDD" id="cd00096">
    <property type="entry name" value="Ig"/>
    <property type="match status" value="1"/>
</dbReference>
<dbReference type="Gene3D" id="2.60.40.10">
    <property type="entry name" value="Immunoglobulins"/>
    <property type="match status" value="2"/>
</dbReference>
<keyword evidence="2" id="KW-0732">Signal</keyword>
<dbReference type="SMART" id="SM00408">
    <property type="entry name" value="IGc2"/>
    <property type="match status" value="1"/>
</dbReference>
<reference evidence="4" key="1">
    <citation type="submission" date="2019-04" db="EMBL/GenBank/DDBJ databases">
        <title>Genome assembly of Zosterops borbonicus 15179.</title>
        <authorList>
            <person name="Leroy T."/>
            <person name="Anselmetti Y."/>
            <person name="Tilak M.-K."/>
            <person name="Nabholz B."/>
        </authorList>
    </citation>
    <scope>NUCLEOTIDE SEQUENCE</scope>
    <source>
        <strain evidence="4">HGM_15179</strain>
        <tissue evidence="4">Muscle</tissue>
    </source>
</reference>
<dbReference type="InterPro" id="IPR007110">
    <property type="entry name" value="Ig-like_dom"/>
</dbReference>
<dbReference type="PANTHER" id="PTHR45166">
    <property type="entry name" value="V-SET AND IMMUNOGLOBULIN DOMAIN-CONTAINING PROTEIN 8"/>
    <property type="match status" value="1"/>
</dbReference>
<gene>
    <name evidence="4" type="ORF">HGM15179_018854</name>
</gene>
<dbReference type="Proteomes" id="UP000796761">
    <property type="component" value="Unassembled WGS sequence"/>
</dbReference>
<dbReference type="InterPro" id="IPR013783">
    <property type="entry name" value="Ig-like_fold"/>
</dbReference>
<dbReference type="SUPFAM" id="SSF48726">
    <property type="entry name" value="Immunoglobulin"/>
    <property type="match status" value="2"/>
</dbReference>
<dbReference type="InterPro" id="IPR003598">
    <property type="entry name" value="Ig_sub2"/>
</dbReference>
<evidence type="ECO:0000259" key="3">
    <source>
        <dbReference type="PROSITE" id="PS50835"/>
    </source>
</evidence>
<dbReference type="PANTHER" id="PTHR45166:SF1">
    <property type="entry name" value="V-SET AND IMMUNOGLOBULIN DOMAIN-CONTAINING PROTEIN 8"/>
    <property type="match status" value="1"/>
</dbReference>
<comment type="caution">
    <text evidence="4">The sequence shown here is derived from an EMBL/GenBank/DDBJ whole genome shotgun (WGS) entry which is preliminary data.</text>
</comment>
<keyword evidence="1" id="KW-0472">Membrane</keyword>
<dbReference type="OrthoDB" id="10045577at2759"/>
<dbReference type="Pfam" id="PF07686">
    <property type="entry name" value="V-set"/>
    <property type="match status" value="1"/>
</dbReference>
<feature type="transmembrane region" description="Helical" evidence="1">
    <location>
        <begin position="247"/>
        <end position="272"/>
    </location>
</feature>
<dbReference type="SMART" id="SM00406">
    <property type="entry name" value="IGv"/>
    <property type="match status" value="1"/>
</dbReference>
<dbReference type="SMART" id="SM00409">
    <property type="entry name" value="IG"/>
    <property type="match status" value="2"/>
</dbReference>
<evidence type="ECO:0000313" key="5">
    <source>
        <dbReference type="Proteomes" id="UP000796761"/>
    </source>
</evidence>
<feature type="domain" description="Ig-like" evidence="3">
    <location>
        <begin position="18"/>
        <end position="142"/>
    </location>
</feature>
<proteinExistence type="predicted"/>
<dbReference type="InterPro" id="IPR003599">
    <property type="entry name" value="Ig_sub"/>
</dbReference>
<keyword evidence="1" id="KW-0812">Transmembrane</keyword>
<dbReference type="InterPro" id="IPR013106">
    <property type="entry name" value="Ig_V-set"/>
</dbReference>
<evidence type="ECO:0000256" key="2">
    <source>
        <dbReference type="SAM" id="SignalP"/>
    </source>
</evidence>
<dbReference type="AlphaFoldDB" id="A0A8K1DBX4"/>
<feature type="chain" id="PRO_5035477130" description="Ig-like domain-containing protein" evidence="2">
    <location>
        <begin position="24"/>
        <end position="342"/>
    </location>
</feature>
<feature type="domain" description="Ig-like" evidence="3">
    <location>
        <begin position="147"/>
        <end position="237"/>
    </location>
</feature>
<protein>
    <recommendedName>
        <fullName evidence="3">Ig-like domain-containing protein</fullName>
    </recommendedName>
</protein>
<organism evidence="4 5">
    <name type="scientific">Zosterops borbonicus</name>
    <dbReference type="NCBI Taxonomy" id="364589"/>
    <lineage>
        <taxon>Eukaryota</taxon>
        <taxon>Metazoa</taxon>
        <taxon>Chordata</taxon>
        <taxon>Craniata</taxon>
        <taxon>Vertebrata</taxon>
        <taxon>Euteleostomi</taxon>
        <taxon>Archelosauria</taxon>
        <taxon>Archosauria</taxon>
        <taxon>Dinosauria</taxon>
        <taxon>Saurischia</taxon>
        <taxon>Theropoda</taxon>
        <taxon>Coelurosauria</taxon>
        <taxon>Aves</taxon>
        <taxon>Neognathae</taxon>
        <taxon>Neoaves</taxon>
        <taxon>Telluraves</taxon>
        <taxon>Australaves</taxon>
        <taxon>Passeriformes</taxon>
        <taxon>Sylvioidea</taxon>
        <taxon>Zosteropidae</taxon>
        <taxon>Zosterops</taxon>
    </lineage>
</organism>
<feature type="signal peptide" evidence="2">
    <location>
        <begin position="1"/>
        <end position="23"/>
    </location>
</feature>
<evidence type="ECO:0000313" key="4">
    <source>
        <dbReference type="EMBL" id="TRZ08254.1"/>
    </source>
</evidence>